<dbReference type="PANTHER" id="PTHR43884">
    <property type="entry name" value="ACYL-COA DEHYDROGENASE"/>
    <property type="match status" value="1"/>
</dbReference>
<evidence type="ECO:0000313" key="12">
    <source>
        <dbReference type="EMBL" id="MBL6761212.1"/>
    </source>
</evidence>
<dbReference type="Pfam" id="PF02770">
    <property type="entry name" value="Acyl-CoA_dh_M"/>
    <property type="match status" value="1"/>
</dbReference>
<dbReference type="Gene3D" id="2.40.110.10">
    <property type="entry name" value="Butyryl-CoA Dehydrogenase, subunit A, domain 2"/>
    <property type="match status" value="1"/>
</dbReference>
<dbReference type="PROSITE" id="PS00073">
    <property type="entry name" value="ACYL_COA_DH_2"/>
    <property type="match status" value="1"/>
</dbReference>
<comment type="similarity">
    <text evidence="3 8">Belongs to the acyl-CoA dehydrogenase family.</text>
</comment>
<dbReference type="GO" id="GO:0003995">
    <property type="term" value="F:acyl-CoA dehydrogenase activity"/>
    <property type="evidence" value="ECO:0007669"/>
    <property type="project" value="InterPro"/>
</dbReference>
<evidence type="ECO:0000259" key="9">
    <source>
        <dbReference type="Pfam" id="PF00441"/>
    </source>
</evidence>
<dbReference type="Pfam" id="PF00441">
    <property type="entry name" value="Acyl-CoA_dh_1"/>
    <property type="match status" value="1"/>
</dbReference>
<keyword evidence="5 8" id="KW-0285">Flavoprotein</keyword>
<feature type="domain" description="Acyl-CoA dehydrogenase/oxidase C-terminal" evidence="9">
    <location>
        <begin position="234"/>
        <end position="382"/>
    </location>
</feature>
<sequence>MLGNYVSPWMTEDLTIFKDAASKFMKDKFVPLADKWHEQGMVDRDAWNQAGEAGLLLTSIPEEYGGGGGDYRHEAIMTEEQTRLGLSGWGQSVHSLICSHYFLAYGTEEQKKKYLPKMASGEMVCAIAMTEPGTGSDLQSVKTTALKDGNQYVVNGSKTFITNGQHADVVLVVAKTDPEQGAKGISLMIVETDTDGFARGRNLDKMGQHAADTSELFFDNVKVPGENVLGGEEGKGFYQLMQQLPAERLVIANGAVAAMERAIELTLDYTRERQTFGNAIFDYQNTQFKLAECKADWMAARAMVDQLTQQLMDGELDANTAAAAKFWCTERENETIDTCLQFFGGWGYMDEYPISRMYTDSRVQRIYGGSNEIMRMLVARSL</sequence>
<dbReference type="Proteomes" id="UP000785783">
    <property type="component" value="Unassembled WGS sequence"/>
</dbReference>
<dbReference type="EMBL" id="JADHOK010000004">
    <property type="protein sequence ID" value="MBL6761212.1"/>
    <property type="molecule type" value="Genomic_DNA"/>
</dbReference>
<dbReference type="Pfam" id="PF02771">
    <property type="entry name" value="Acyl-CoA_dh_N"/>
    <property type="match status" value="1"/>
</dbReference>
<evidence type="ECO:0000256" key="8">
    <source>
        <dbReference type="RuleBase" id="RU362125"/>
    </source>
</evidence>
<dbReference type="FunFam" id="2.40.110.10:FF:000001">
    <property type="entry name" value="Acyl-CoA dehydrogenase, mitochondrial"/>
    <property type="match status" value="1"/>
</dbReference>
<dbReference type="PANTHER" id="PTHR43884:SF12">
    <property type="entry name" value="ISOVALERYL-COA DEHYDROGENASE, MITOCHONDRIAL-RELATED"/>
    <property type="match status" value="1"/>
</dbReference>
<keyword evidence="4" id="KW-0101">Branched-chain amino acid catabolism</keyword>
<evidence type="ECO:0000259" key="11">
    <source>
        <dbReference type="Pfam" id="PF02771"/>
    </source>
</evidence>
<comment type="pathway">
    <text evidence="2">Amino-acid degradation; L-valine degradation.</text>
</comment>
<evidence type="ECO:0000259" key="10">
    <source>
        <dbReference type="Pfam" id="PF02770"/>
    </source>
</evidence>
<reference evidence="12" key="1">
    <citation type="submission" date="2020-10" db="EMBL/GenBank/DDBJ databases">
        <title>Microbiome of the Black Sea water column analyzed by genome centric metagenomics.</title>
        <authorList>
            <person name="Cabello-Yeves P.J."/>
            <person name="Callieri C."/>
            <person name="Picazo A."/>
            <person name="Mehrshad M."/>
            <person name="Haro-Moreno J.M."/>
            <person name="Roda-Garcia J."/>
            <person name="Dzembekova N."/>
            <person name="Slabakova V."/>
            <person name="Slabakova N."/>
            <person name="Moncheva S."/>
            <person name="Rodriguez-Valera F."/>
        </authorList>
    </citation>
    <scope>NUCLEOTIDE SEQUENCE</scope>
    <source>
        <strain evidence="12">BS307-5m-G5</strain>
    </source>
</reference>
<evidence type="ECO:0000256" key="7">
    <source>
        <dbReference type="ARBA" id="ARBA00023002"/>
    </source>
</evidence>
<organism evidence="12 13">
    <name type="scientific">PS1 clade bacterium</name>
    <dbReference type="NCBI Taxonomy" id="2175152"/>
    <lineage>
        <taxon>Bacteria</taxon>
        <taxon>Pseudomonadati</taxon>
        <taxon>Pseudomonadota</taxon>
        <taxon>Alphaproteobacteria</taxon>
        <taxon>PS1 clade</taxon>
    </lineage>
</organism>
<evidence type="ECO:0000313" key="13">
    <source>
        <dbReference type="Proteomes" id="UP000785783"/>
    </source>
</evidence>
<dbReference type="InterPro" id="IPR006091">
    <property type="entry name" value="Acyl-CoA_Oxase/DH_mid-dom"/>
</dbReference>
<dbReference type="GO" id="GO:0050660">
    <property type="term" value="F:flavin adenine dinucleotide binding"/>
    <property type="evidence" value="ECO:0007669"/>
    <property type="project" value="InterPro"/>
</dbReference>
<dbReference type="InterPro" id="IPR013786">
    <property type="entry name" value="AcylCoA_DH/ox_N"/>
</dbReference>
<feature type="domain" description="Acyl-CoA oxidase/dehydrogenase middle" evidence="10">
    <location>
        <begin position="126"/>
        <end position="221"/>
    </location>
</feature>
<evidence type="ECO:0000256" key="3">
    <source>
        <dbReference type="ARBA" id="ARBA00009347"/>
    </source>
</evidence>
<dbReference type="InterPro" id="IPR037069">
    <property type="entry name" value="AcylCoA_DH/ox_N_sf"/>
</dbReference>
<evidence type="ECO:0000256" key="2">
    <source>
        <dbReference type="ARBA" id="ARBA00005109"/>
    </source>
</evidence>
<evidence type="ECO:0000256" key="5">
    <source>
        <dbReference type="ARBA" id="ARBA00022630"/>
    </source>
</evidence>
<proteinExistence type="inferred from homology"/>
<evidence type="ECO:0000256" key="4">
    <source>
        <dbReference type="ARBA" id="ARBA00022456"/>
    </source>
</evidence>
<protein>
    <submittedName>
        <fullName evidence="12">Acyl-CoA dehydrogenase family protein</fullName>
    </submittedName>
</protein>
<keyword evidence="6 8" id="KW-0274">FAD</keyword>
<comment type="cofactor">
    <cofactor evidence="1 8">
        <name>FAD</name>
        <dbReference type="ChEBI" id="CHEBI:57692"/>
    </cofactor>
</comment>
<comment type="caution">
    <text evidence="12">The sequence shown here is derived from an EMBL/GenBank/DDBJ whole genome shotgun (WGS) entry which is preliminary data.</text>
</comment>
<dbReference type="Gene3D" id="1.20.140.10">
    <property type="entry name" value="Butyryl-CoA Dehydrogenase, subunit A, domain 3"/>
    <property type="match status" value="1"/>
</dbReference>
<feature type="domain" description="Acyl-CoA dehydrogenase/oxidase N-terminal" evidence="11">
    <location>
        <begin position="11"/>
        <end position="122"/>
    </location>
</feature>
<dbReference type="InterPro" id="IPR036250">
    <property type="entry name" value="AcylCo_DH-like_C"/>
</dbReference>
<dbReference type="FunFam" id="1.10.540.10:FF:000026">
    <property type="entry name" value="Acyl-CoA dehydrogenase medium chain"/>
    <property type="match status" value="1"/>
</dbReference>
<evidence type="ECO:0000256" key="1">
    <source>
        <dbReference type="ARBA" id="ARBA00001974"/>
    </source>
</evidence>
<dbReference type="SUPFAM" id="SSF47203">
    <property type="entry name" value="Acyl-CoA dehydrogenase C-terminal domain-like"/>
    <property type="match status" value="1"/>
</dbReference>
<dbReference type="InterPro" id="IPR009075">
    <property type="entry name" value="AcylCo_DH/oxidase_C"/>
</dbReference>
<evidence type="ECO:0000256" key="6">
    <source>
        <dbReference type="ARBA" id="ARBA00022827"/>
    </source>
</evidence>
<keyword evidence="7 8" id="KW-0560">Oxidoreductase</keyword>
<dbReference type="GO" id="GO:0009083">
    <property type="term" value="P:branched-chain amino acid catabolic process"/>
    <property type="evidence" value="ECO:0007669"/>
    <property type="project" value="UniProtKB-KW"/>
</dbReference>
<dbReference type="SUPFAM" id="SSF56645">
    <property type="entry name" value="Acyl-CoA dehydrogenase NM domain-like"/>
    <property type="match status" value="1"/>
</dbReference>
<dbReference type="AlphaFoldDB" id="A0A937HGR7"/>
<dbReference type="FunFam" id="1.20.140.10:FF:000001">
    <property type="entry name" value="Acyl-CoA dehydrogenase"/>
    <property type="match status" value="1"/>
</dbReference>
<name>A0A937HGR7_9PROT</name>
<dbReference type="InterPro" id="IPR006089">
    <property type="entry name" value="Acyl-CoA_DH_CS"/>
</dbReference>
<dbReference type="InterPro" id="IPR046373">
    <property type="entry name" value="Acyl-CoA_Oxase/DH_mid-dom_sf"/>
</dbReference>
<dbReference type="Gene3D" id="1.10.540.10">
    <property type="entry name" value="Acyl-CoA dehydrogenase/oxidase, N-terminal domain"/>
    <property type="match status" value="1"/>
</dbReference>
<gene>
    <name evidence="12" type="ORF">ISQ19_00770</name>
</gene>
<accession>A0A937HGR7</accession>
<dbReference type="InterPro" id="IPR009100">
    <property type="entry name" value="AcylCoA_DH/oxidase_NM_dom_sf"/>
</dbReference>